<organism evidence="1 2">
    <name type="scientific">Oscillibacter valericigenes</name>
    <dbReference type="NCBI Taxonomy" id="351091"/>
    <lineage>
        <taxon>Bacteria</taxon>
        <taxon>Bacillati</taxon>
        <taxon>Bacillota</taxon>
        <taxon>Clostridia</taxon>
        <taxon>Eubacteriales</taxon>
        <taxon>Oscillospiraceae</taxon>
        <taxon>Oscillibacter</taxon>
    </lineage>
</organism>
<reference evidence="1 2" key="1">
    <citation type="journal article" date="2021" name="Sci. Rep.">
        <title>The distribution of antibiotic resistance genes in chicken gut microbiota commensals.</title>
        <authorList>
            <person name="Juricova H."/>
            <person name="Matiasovicova J."/>
            <person name="Kubasova T."/>
            <person name="Cejkova D."/>
            <person name="Rychlik I."/>
        </authorList>
    </citation>
    <scope>NUCLEOTIDE SEQUENCE [LARGE SCALE GENOMIC DNA]</scope>
    <source>
        <strain evidence="1 2">An411</strain>
    </source>
</reference>
<gene>
    <name evidence="1" type="ORF">H9X91_03660</name>
</gene>
<sequence length="195" mass="21988">MRHLDAFLALLCGRFDNARQLEELKQTGGPALPYAEHVNTICNEKIAGLPADFPGKFVLEESYYTTDGRTHASPHLFLFTEEGEAVKLTSYQLPKGQDGSPVSWETLPPMQWQDLEVSGKFTPALYTLHGGVWEGGSVSMFSPVLKFTLYERFSEEALEVTETMEMNGKRTFGFDVPIVYRRKETPDREDPEGKC</sequence>
<evidence type="ECO:0000313" key="1">
    <source>
        <dbReference type="EMBL" id="MBM6850534.1"/>
    </source>
</evidence>
<dbReference type="Proteomes" id="UP000719500">
    <property type="component" value="Unassembled WGS sequence"/>
</dbReference>
<comment type="caution">
    <text evidence="1">The sequence shown here is derived from an EMBL/GenBank/DDBJ whole genome shotgun (WGS) entry which is preliminary data.</text>
</comment>
<dbReference type="EMBL" id="JACSNX010000003">
    <property type="protein sequence ID" value="MBM6850534.1"/>
    <property type="molecule type" value="Genomic_DNA"/>
</dbReference>
<keyword evidence="2" id="KW-1185">Reference proteome</keyword>
<evidence type="ECO:0000313" key="2">
    <source>
        <dbReference type="Proteomes" id="UP000719500"/>
    </source>
</evidence>
<accession>A0ABS2FSI9</accession>
<proteinExistence type="predicted"/>
<dbReference type="RefSeq" id="WP_204802633.1">
    <property type="nucleotide sequence ID" value="NZ_JACSNS010000001.1"/>
</dbReference>
<name>A0ABS2FSI9_9FIRM</name>
<protein>
    <submittedName>
        <fullName evidence="1">Uncharacterized protein</fullName>
    </submittedName>
</protein>